<feature type="compositionally biased region" description="Basic and acidic residues" evidence="6">
    <location>
        <begin position="852"/>
        <end position="888"/>
    </location>
</feature>
<dbReference type="STRING" id="1094619.G4ZYN0"/>
<feature type="compositionally biased region" description="Basic residues" evidence="6">
    <location>
        <begin position="65"/>
        <end position="97"/>
    </location>
</feature>
<dbReference type="EMBL" id="JH159157">
    <property type="protein sequence ID" value="EGZ12063.1"/>
    <property type="molecule type" value="Genomic_DNA"/>
</dbReference>
<dbReference type="PANTHER" id="PTHR15272:SF0">
    <property type="entry name" value="CHROMATIN ASSEMBLY FACTOR 1 SUBUNIT A"/>
    <property type="match status" value="1"/>
</dbReference>
<keyword evidence="9" id="KW-1185">Reference proteome</keyword>
<feature type="region of interest" description="Disordered" evidence="6">
    <location>
        <begin position="852"/>
        <end position="1012"/>
    </location>
</feature>
<evidence type="ECO:0000256" key="2">
    <source>
        <dbReference type="ARBA" id="ARBA00022763"/>
    </source>
</evidence>
<dbReference type="GO" id="GO:0006334">
    <property type="term" value="P:nucleosome assembly"/>
    <property type="evidence" value="ECO:0007669"/>
    <property type="project" value="TreeGrafter"/>
</dbReference>
<keyword evidence="3" id="KW-0234">DNA repair</keyword>
<organism evidence="8 9">
    <name type="scientific">Phytophthora sojae (strain P6497)</name>
    <name type="common">Soybean stem and root rot agent</name>
    <name type="synonym">Phytophthora megasperma f. sp. glycines</name>
    <dbReference type="NCBI Taxonomy" id="1094619"/>
    <lineage>
        <taxon>Eukaryota</taxon>
        <taxon>Sar</taxon>
        <taxon>Stramenopiles</taxon>
        <taxon>Oomycota</taxon>
        <taxon>Peronosporomycetes</taxon>
        <taxon>Peronosporales</taxon>
        <taxon>Peronosporaceae</taxon>
        <taxon>Phytophthora</taxon>
    </lineage>
</organism>
<feature type="coiled-coil region" evidence="5">
    <location>
        <begin position="442"/>
        <end position="469"/>
    </location>
</feature>
<feature type="compositionally biased region" description="Low complexity" evidence="6">
    <location>
        <begin position="166"/>
        <end position="185"/>
    </location>
</feature>
<dbReference type="OMA" id="WISESNE"/>
<feature type="compositionally biased region" description="Acidic residues" evidence="6">
    <location>
        <begin position="711"/>
        <end position="766"/>
    </location>
</feature>
<dbReference type="SMR" id="G4ZYN0"/>
<sequence>QKKGAKQASISAFFSPKKAGENDVEAEIKSFAAKRPRVASPAAKTEAEAANSTEEGAKKEESGKPKRKYKPRAKTPAKAKAKGKTKASPKPKKKKNQARFISPHAVVDDEEDEDDLDDDEDVFNTPEAKRARAELEAGGETVPAGAPISGDAIVNEEDIVDVSVEESAATEEAVVDLTAASTSADEAADKSAAENGKSEKEQVKAVMAVKSPASRGRPAKTPTKRQQKMKEKAAAAEAKAAPVEPLDPKTQARVDTYKLKTEELTKQFTELLNSKQDSDAVMQDILGAALDCGLDVTVDQDKARQSLAETWQKLRDHANSSSNASDAVVFEFPHEVKCLIVKGIQGRTSSLSVVSDELLASFKKEIEADDVDMEADSSSQNTGSSDSVAIERAASLAMEMEIKKLAERVLYGVRPAKANIFEDTSADALWVWEVGNPEKFFVDDAQKTIKRMRKNRKRLGQQLRSLAKVVQLLHQKPVDEAKVSAEEAKVGKFGFAVDAEVQKVKDREMKELEKLQAAEEKKRHELERKLAKDEEKKKREREEEEKKAESSKRQKQFASFFVKPSSGSDSAAANGAGTSASAIDVTSDQDAESISGPYESRSAKINRMDAAFSFLGSGEDAASGATSGSPQSIFSSFKDRRSTTNNEVVQRSPEGWSAQRFRDPTLGAMKLLQFYENVRPAYYGTYSTRSRIFRGGRRPLAQYAKFEYSVDSDDEWEEEEPGESLSDADDDADESDEDNLDYEDQWLAYEDEVDYMDDAPADDDEPMDRGERPSSPTKHKLPSQLQKKRVKAKAVKPAKLEPQIVGPFWCNQSSSAPCAEDHFAGLAGELLCEPQFESTLMRKAREYEEEQMRLEALRQEQQRKKEQQQEEEKKKADEKKAQEAKEKAAAAPAAASTTDPAKPAVTAKTAQPTEKTKPPKAKSQKATPQKAKTPTKQSPVPASTTPAKATPAAVVAATPSPAKSVKPIDSFFKKVEGPVPVPPQQPPQPQQPQQQDEQKKPKDGSVEVISVD</sequence>
<evidence type="ECO:0000259" key="7">
    <source>
        <dbReference type="Pfam" id="PF12253"/>
    </source>
</evidence>
<keyword evidence="2" id="KW-0227">DNA damage</keyword>
<evidence type="ECO:0000256" key="6">
    <source>
        <dbReference type="SAM" id="MobiDB-lite"/>
    </source>
</evidence>
<dbReference type="GO" id="GO:0006281">
    <property type="term" value="P:DNA repair"/>
    <property type="evidence" value="ECO:0007669"/>
    <property type="project" value="UniProtKB-KW"/>
</dbReference>
<dbReference type="PANTHER" id="PTHR15272">
    <property type="entry name" value="CHROMATIN ASSEMBLY FACTOR 1 SUBUNIT A CAF-1 SUBUNIT A"/>
    <property type="match status" value="1"/>
</dbReference>
<feature type="compositionally biased region" description="Low complexity" evidence="6">
    <location>
        <begin position="924"/>
        <end position="965"/>
    </location>
</feature>
<feature type="region of interest" description="Disordered" evidence="6">
    <location>
        <begin position="1"/>
        <end position="150"/>
    </location>
</feature>
<dbReference type="Pfam" id="PF12253">
    <property type="entry name" value="CAF1A_dimeriz"/>
    <property type="match status" value="1"/>
</dbReference>
<feature type="compositionally biased region" description="Low complexity" evidence="6">
    <location>
        <begin position="39"/>
        <end position="54"/>
    </location>
</feature>
<feature type="non-terminal residue" evidence="8">
    <location>
        <position position="1"/>
    </location>
</feature>
<evidence type="ECO:0000256" key="3">
    <source>
        <dbReference type="ARBA" id="ARBA00023204"/>
    </source>
</evidence>
<feature type="region of interest" description="Disordered" evidence="6">
    <location>
        <begin position="617"/>
        <end position="659"/>
    </location>
</feature>
<dbReference type="RefSeq" id="XP_009532396.1">
    <property type="nucleotide sequence ID" value="XM_009534101.1"/>
</dbReference>
<evidence type="ECO:0000256" key="4">
    <source>
        <dbReference type="ARBA" id="ARBA00023242"/>
    </source>
</evidence>
<dbReference type="GO" id="GO:0033186">
    <property type="term" value="C:CAF-1 complex"/>
    <property type="evidence" value="ECO:0007669"/>
    <property type="project" value="TreeGrafter"/>
</dbReference>
<feature type="compositionally biased region" description="Basic and acidic residues" evidence="6">
    <location>
        <begin position="55"/>
        <end position="64"/>
    </location>
</feature>
<feature type="region of interest" description="Disordered" evidence="6">
    <location>
        <begin position="711"/>
        <end position="798"/>
    </location>
</feature>
<protein>
    <recommendedName>
        <fullName evidence="7">Chromatin assembly factor 1 subunit A dimerization domain-containing protein</fullName>
    </recommendedName>
</protein>
<dbReference type="KEGG" id="psoj:PHYSODRAFT_516539"/>
<accession>G4ZYN0</accession>
<dbReference type="GeneID" id="20659820"/>
<feature type="compositionally biased region" description="Basic and acidic residues" evidence="6">
    <location>
        <begin position="516"/>
        <end position="552"/>
    </location>
</feature>
<dbReference type="InParanoid" id="G4ZYN0"/>
<evidence type="ECO:0000256" key="5">
    <source>
        <dbReference type="SAM" id="Coils"/>
    </source>
</evidence>
<comment type="subcellular location">
    <subcellularLocation>
        <location evidence="1">Nucleus</location>
    </subcellularLocation>
</comment>
<feature type="domain" description="Chromatin assembly factor 1 subunit A dimerization" evidence="7">
    <location>
        <begin position="670"/>
        <end position="739"/>
    </location>
</feature>
<evidence type="ECO:0000313" key="9">
    <source>
        <dbReference type="Proteomes" id="UP000002640"/>
    </source>
</evidence>
<reference evidence="8 9" key="1">
    <citation type="journal article" date="2006" name="Science">
        <title>Phytophthora genome sequences uncover evolutionary origins and mechanisms of pathogenesis.</title>
        <authorList>
            <person name="Tyler B.M."/>
            <person name="Tripathy S."/>
            <person name="Zhang X."/>
            <person name="Dehal P."/>
            <person name="Jiang R.H."/>
            <person name="Aerts A."/>
            <person name="Arredondo F.D."/>
            <person name="Baxter L."/>
            <person name="Bensasson D."/>
            <person name="Beynon J.L."/>
            <person name="Chapman J."/>
            <person name="Damasceno C.M."/>
            <person name="Dorrance A.E."/>
            <person name="Dou D."/>
            <person name="Dickerman A.W."/>
            <person name="Dubchak I.L."/>
            <person name="Garbelotto M."/>
            <person name="Gijzen M."/>
            <person name="Gordon S.G."/>
            <person name="Govers F."/>
            <person name="Grunwald N.J."/>
            <person name="Huang W."/>
            <person name="Ivors K.L."/>
            <person name="Jones R.W."/>
            <person name="Kamoun S."/>
            <person name="Krampis K."/>
            <person name="Lamour K.H."/>
            <person name="Lee M.K."/>
            <person name="McDonald W.H."/>
            <person name="Medina M."/>
            <person name="Meijer H.J."/>
            <person name="Nordberg E.K."/>
            <person name="Maclean D.J."/>
            <person name="Ospina-Giraldo M.D."/>
            <person name="Morris P.F."/>
            <person name="Phuntumart V."/>
            <person name="Putnam N.H."/>
            <person name="Rash S."/>
            <person name="Rose J.K."/>
            <person name="Sakihama Y."/>
            <person name="Salamov A.A."/>
            <person name="Savidor A."/>
            <person name="Scheuring C.F."/>
            <person name="Smith B.M."/>
            <person name="Sobral B.W."/>
            <person name="Terry A."/>
            <person name="Torto-Alalibo T.A."/>
            <person name="Win J."/>
            <person name="Xu Z."/>
            <person name="Zhang H."/>
            <person name="Grigoriev I.V."/>
            <person name="Rokhsar D.S."/>
            <person name="Boore J.L."/>
        </authorList>
    </citation>
    <scope>NUCLEOTIDE SEQUENCE [LARGE SCALE GENOMIC DNA]</scope>
    <source>
        <strain evidence="8 9">P6497</strain>
    </source>
</reference>
<keyword evidence="4" id="KW-0539">Nucleus</keyword>
<name>G4ZYN0_PHYSP</name>
<feature type="region of interest" description="Disordered" evidence="6">
    <location>
        <begin position="166"/>
        <end position="247"/>
    </location>
</feature>
<keyword evidence="5" id="KW-0175">Coiled coil</keyword>
<evidence type="ECO:0000313" key="8">
    <source>
        <dbReference type="EMBL" id="EGZ12063.1"/>
    </source>
</evidence>
<feature type="compositionally biased region" description="Basic and acidic residues" evidence="6">
    <location>
        <begin position="187"/>
        <end position="203"/>
    </location>
</feature>
<feature type="compositionally biased region" description="Basic and acidic residues" evidence="6">
    <location>
        <begin position="996"/>
        <end position="1005"/>
    </location>
</feature>
<gene>
    <name evidence="8" type="ORF">PHYSODRAFT_516539</name>
</gene>
<dbReference type="AlphaFoldDB" id="G4ZYN0"/>
<dbReference type="InterPro" id="IPR022043">
    <property type="entry name" value="CAF1A_DD"/>
</dbReference>
<feature type="compositionally biased region" description="Pro residues" evidence="6">
    <location>
        <begin position="979"/>
        <end position="990"/>
    </location>
</feature>
<dbReference type="GO" id="GO:0005634">
    <property type="term" value="C:nucleus"/>
    <property type="evidence" value="ECO:0007669"/>
    <property type="project" value="UniProtKB-SubCell"/>
</dbReference>
<feature type="region of interest" description="Disordered" evidence="6">
    <location>
        <begin position="516"/>
        <end position="576"/>
    </location>
</feature>
<evidence type="ECO:0000256" key="1">
    <source>
        <dbReference type="ARBA" id="ARBA00004123"/>
    </source>
</evidence>
<dbReference type="Proteomes" id="UP000002640">
    <property type="component" value="Unassembled WGS sequence"/>
</dbReference>
<feature type="compositionally biased region" description="Polar residues" evidence="6">
    <location>
        <begin position="624"/>
        <end position="635"/>
    </location>
</feature>
<feature type="compositionally biased region" description="Low complexity" evidence="6">
    <location>
        <begin position="565"/>
        <end position="576"/>
    </location>
</feature>
<feature type="compositionally biased region" description="Acidic residues" evidence="6">
    <location>
        <begin position="108"/>
        <end position="122"/>
    </location>
</feature>
<feature type="compositionally biased region" description="Basic residues" evidence="6">
    <location>
        <begin position="777"/>
        <end position="796"/>
    </location>
</feature>
<proteinExistence type="predicted"/>